<evidence type="ECO:0000313" key="6">
    <source>
        <dbReference type="Proteomes" id="UP000079169"/>
    </source>
</evidence>
<evidence type="ECO:0000256" key="4">
    <source>
        <dbReference type="ARBA" id="ARBA00023187"/>
    </source>
</evidence>
<dbReference type="InterPro" id="IPR040397">
    <property type="entry name" value="SWAP"/>
</dbReference>
<keyword evidence="2" id="KW-0677">Repeat</keyword>
<evidence type="ECO:0000259" key="5">
    <source>
        <dbReference type="SMART" id="SM01141"/>
    </source>
</evidence>
<keyword evidence="4" id="KW-0508">mRNA splicing</keyword>
<reference evidence="7" key="1">
    <citation type="submission" date="2025-08" db="UniProtKB">
        <authorList>
            <consortium name="RefSeq"/>
        </authorList>
    </citation>
    <scope>IDENTIFICATION</scope>
</reference>
<evidence type="ECO:0000256" key="3">
    <source>
        <dbReference type="ARBA" id="ARBA00022884"/>
    </source>
</evidence>
<evidence type="ECO:0000313" key="7">
    <source>
        <dbReference type="RefSeq" id="XP_008480680.2"/>
    </source>
</evidence>
<dbReference type="PANTHER" id="PTHR13161:SF15">
    <property type="entry name" value="SPLICING FACTOR, SUPPRESSOR OF WHITE-APRICOT HOMOLOG"/>
    <property type="match status" value="1"/>
</dbReference>
<dbReference type="GO" id="GO:0000395">
    <property type="term" value="P:mRNA 5'-splice site recognition"/>
    <property type="evidence" value="ECO:0007669"/>
    <property type="project" value="TreeGrafter"/>
</dbReference>
<dbReference type="AlphaFoldDB" id="A0A1S3DGS9"/>
<dbReference type="RefSeq" id="XP_008480680.2">
    <property type="nucleotide sequence ID" value="XM_008482458.2"/>
</dbReference>
<dbReference type="STRING" id="121845.A0A1S3DGS9"/>
<dbReference type="Pfam" id="PF09750">
    <property type="entry name" value="DRY_EERY"/>
    <property type="match status" value="1"/>
</dbReference>
<evidence type="ECO:0000256" key="2">
    <source>
        <dbReference type="ARBA" id="ARBA00022737"/>
    </source>
</evidence>
<dbReference type="InterPro" id="IPR019147">
    <property type="entry name" value="SWAP_N_domain"/>
</dbReference>
<dbReference type="GeneID" id="103517424"/>
<gene>
    <name evidence="7" type="primary">LOC103517424</name>
</gene>
<dbReference type="KEGG" id="dci:103517424"/>
<evidence type="ECO:0000256" key="1">
    <source>
        <dbReference type="ARBA" id="ARBA00022664"/>
    </source>
</evidence>
<name>A0A1S3DGS9_DIACI</name>
<keyword evidence="6" id="KW-1185">Reference proteome</keyword>
<dbReference type="GO" id="GO:0003723">
    <property type="term" value="F:RNA binding"/>
    <property type="evidence" value="ECO:0007669"/>
    <property type="project" value="UniProtKB-KW"/>
</dbReference>
<proteinExistence type="predicted"/>
<dbReference type="PaxDb" id="121845-A0A1S3DGS9"/>
<organism evidence="6 7">
    <name type="scientific">Diaphorina citri</name>
    <name type="common">Asian citrus psyllid</name>
    <dbReference type="NCBI Taxonomy" id="121845"/>
    <lineage>
        <taxon>Eukaryota</taxon>
        <taxon>Metazoa</taxon>
        <taxon>Ecdysozoa</taxon>
        <taxon>Arthropoda</taxon>
        <taxon>Hexapoda</taxon>
        <taxon>Insecta</taxon>
        <taxon>Pterygota</taxon>
        <taxon>Neoptera</taxon>
        <taxon>Paraneoptera</taxon>
        <taxon>Hemiptera</taxon>
        <taxon>Sternorrhyncha</taxon>
        <taxon>Psylloidea</taxon>
        <taxon>Psyllidae</taxon>
        <taxon>Diaphorininae</taxon>
        <taxon>Diaphorina</taxon>
    </lineage>
</organism>
<dbReference type="SMART" id="SM01141">
    <property type="entry name" value="DRY_EERY"/>
    <property type="match status" value="1"/>
</dbReference>
<keyword evidence="1" id="KW-0507">mRNA processing</keyword>
<keyword evidence="3" id="KW-0694">RNA-binding</keyword>
<dbReference type="Proteomes" id="UP000079169">
    <property type="component" value="Unplaced"/>
</dbReference>
<feature type="non-terminal residue" evidence="7">
    <location>
        <position position="130"/>
    </location>
</feature>
<sequence length="130" mass="15294">MAHNKSRRAEPNVAELLIFGYSCKLFRDDEKALYIDQGKHLIPWMGDDSIKIDRYDGRGALYDLKQHEPLPGGYDSMMSLTNEERRVEQMCDEERYYALNKDEDVDLLYQEEELKRLQEALQAIRGLCIF</sequence>
<feature type="domain" description="Suppressor of white apricot N-terminal" evidence="5">
    <location>
        <begin position="14"/>
        <end position="126"/>
    </location>
</feature>
<protein>
    <submittedName>
        <fullName evidence="7">Protein suppressor of white apricot</fullName>
    </submittedName>
</protein>
<dbReference type="PANTHER" id="PTHR13161">
    <property type="entry name" value="SPLICING FACTOR SUPPRESSOR OF WHITE APRICOT"/>
    <property type="match status" value="1"/>
</dbReference>
<accession>A0A1S3DGS9</accession>